<feature type="transmembrane region" description="Helical" evidence="2">
    <location>
        <begin position="419"/>
        <end position="439"/>
    </location>
</feature>
<keyword evidence="2" id="KW-0472">Membrane</keyword>
<sequence length="1013" mass="106616">MEAKKWYNAIMIPTQKIYSFLISLLLALTPLTSSAQSSLEIEGDQPGIWVNDNLAIGDITVTSKTVDTIQGTFVIKNKSSNSFGDLHAQVALYEPEPTVEPNTVVQDTARLLDRTILPDTITLLPNEEKTIPFVFSPIALPLHTYRLRVQTFTSQGQMLTWDNIPIEFGNSDVQFLTVDSGLVLTSSFPKGVPSLNGVNVDPNSDIRIGYTIHNPTAKSIIATPVLTSYIFDIGGKVAGTTTSDAVSLQPNETKEGEMKIRTMSIPTAYYSMLRLASDSGAPISSIAEFRWVVKGASGKIVFAHLKNLVDTKALLEVGIVGPADRETSVTATLTASILDSNKEVGVVTSNQTLLDSVGMSVLTLDIPLNTALSQPSAHLILKDDAGKVLDEYGVAFTGSSQNTATPSPVEAPKQDKSYAAGRIAIILAILSMGIALVVWIRIRKPVLLVCIAISGALFAGIYHNVRANEGIQVGSVAGTRGGLFAVMTIRQPLHDNQVPYDARSIPVDFTMVYAHCNNRTDNGEFRVLHRRGGGKDALVGSVYYNGDISTLKITSPFAMDGAIPGDEAKYFQELIPLTKFDTVLAGSPCGEHLCPISNSFTGKLAVDSKLKNTTIVFLAYNNRHGEALELTAYYTWANFILPSSDLAIVKTGPSTLEIGKPLRYILTVTNPGPAAASNIVVKDPVPAGLTFNPSASSLVCKLTGQRVTCSIPKLAADATRTFILWFTSGPPTATCTANTISNTASVSSDNPDPIADNNSSTVTTNTTCPVPVTVNLLINGSKTPAPVSVNTPITHSWASTNADTCAATGDWTGSKVVTGSEVTTPITSKTYTYTITCTNTASGRTGTDTASIAVNALAGDANKAPVAVATIGLNGGVGSSTVTVQQGVPVQVTLGAEGSSDPDGWTAATKGVSTGGKCEWNSDLNQGSPTYEQAIQNPPTPASCNISLGSLTFNDAPGSYTYQLLKITDAAGATSNSGAATVIVTDGPTPTPSPILNVAPTTPPNNGGFEETR</sequence>
<evidence type="ECO:0000256" key="2">
    <source>
        <dbReference type="SAM" id="Phobius"/>
    </source>
</evidence>
<dbReference type="InterPro" id="IPR051172">
    <property type="entry name" value="Chlamydia_OmcB"/>
</dbReference>
<feature type="region of interest" description="Disordered" evidence="1">
    <location>
        <begin position="987"/>
        <end position="1013"/>
    </location>
</feature>
<feature type="domain" description="DUF11" evidence="4">
    <location>
        <begin position="645"/>
        <end position="763"/>
    </location>
</feature>
<gene>
    <name evidence="5" type="ORF">A3D99_04605</name>
</gene>
<keyword evidence="3" id="KW-0732">Signal</keyword>
<feature type="signal peptide" evidence="3">
    <location>
        <begin position="1"/>
        <end position="35"/>
    </location>
</feature>
<protein>
    <recommendedName>
        <fullName evidence="4">DUF11 domain-containing protein</fullName>
    </recommendedName>
</protein>
<evidence type="ECO:0000256" key="3">
    <source>
        <dbReference type="SAM" id="SignalP"/>
    </source>
</evidence>
<comment type="caution">
    <text evidence="5">The sequence shown here is derived from an EMBL/GenBank/DDBJ whole genome shotgun (WGS) entry which is preliminary data.</text>
</comment>
<dbReference type="Pfam" id="PF01345">
    <property type="entry name" value="DUF11"/>
    <property type="match status" value="1"/>
</dbReference>
<feature type="chain" id="PRO_5009581286" description="DUF11 domain-containing protein" evidence="3">
    <location>
        <begin position="36"/>
        <end position="1013"/>
    </location>
</feature>
<keyword evidence="2" id="KW-0812">Transmembrane</keyword>
<dbReference type="InterPro" id="IPR047589">
    <property type="entry name" value="DUF11_rpt"/>
</dbReference>
<reference evidence="5 6" key="1">
    <citation type="journal article" date="2016" name="Nat. Commun.">
        <title>Thousands of microbial genomes shed light on interconnected biogeochemical processes in an aquifer system.</title>
        <authorList>
            <person name="Anantharaman K."/>
            <person name="Brown C.T."/>
            <person name="Hug L.A."/>
            <person name="Sharon I."/>
            <person name="Castelle C.J."/>
            <person name="Probst A.J."/>
            <person name="Thomas B.C."/>
            <person name="Singh A."/>
            <person name="Wilkins M.J."/>
            <person name="Karaoz U."/>
            <person name="Brodie E.L."/>
            <person name="Williams K.H."/>
            <person name="Hubbard S.S."/>
            <person name="Banfield J.F."/>
        </authorList>
    </citation>
    <scope>NUCLEOTIDE SEQUENCE [LARGE SCALE GENOMIC DNA]</scope>
</reference>
<keyword evidence="2" id="KW-1133">Transmembrane helix</keyword>
<dbReference type="InterPro" id="IPR001434">
    <property type="entry name" value="OmcB-like_DUF11"/>
</dbReference>
<dbReference type="Proteomes" id="UP000177528">
    <property type="component" value="Unassembled WGS sequence"/>
</dbReference>
<proteinExistence type="predicted"/>
<evidence type="ECO:0000313" key="5">
    <source>
        <dbReference type="EMBL" id="OGY34317.1"/>
    </source>
</evidence>
<dbReference type="PANTHER" id="PTHR34819">
    <property type="entry name" value="LARGE CYSTEINE-RICH PERIPLASMIC PROTEIN OMCB"/>
    <property type="match status" value="1"/>
</dbReference>
<evidence type="ECO:0000256" key="1">
    <source>
        <dbReference type="SAM" id="MobiDB-lite"/>
    </source>
</evidence>
<organism evidence="5 6">
    <name type="scientific">Candidatus Andersenbacteria bacterium RIFCSPHIGHO2_12_FULL_45_11</name>
    <dbReference type="NCBI Taxonomy" id="1797281"/>
    <lineage>
        <taxon>Bacteria</taxon>
        <taxon>Candidatus Anderseniibacteriota</taxon>
    </lineage>
</organism>
<dbReference type="AlphaFoldDB" id="A0A1G1X4Q8"/>
<dbReference type="Gene3D" id="2.60.40.10">
    <property type="entry name" value="Immunoglobulins"/>
    <property type="match status" value="1"/>
</dbReference>
<dbReference type="NCBIfam" id="TIGR01451">
    <property type="entry name" value="B_ant_repeat"/>
    <property type="match status" value="1"/>
</dbReference>
<feature type="transmembrane region" description="Helical" evidence="2">
    <location>
        <begin position="446"/>
        <end position="465"/>
    </location>
</feature>
<dbReference type="EMBL" id="MHHR01000016">
    <property type="protein sequence ID" value="OGY34317.1"/>
    <property type="molecule type" value="Genomic_DNA"/>
</dbReference>
<evidence type="ECO:0000259" key="4">
    <source>
        <dbReference type="Pfam" id="PF01345"/>
    </source>
</evidence>
<accession>A0A1G1X4Q8</accession>
<dbReference type="PANTHER" id="PTHR34819:SF5">
    <property type="entry name" value="CONSERVED REPEAT DOMAIN PROTEIN"/>
    <property type="match status" value="1"/>
</dbReference>
<dbReference type="InterPro" id="IPR013783">
    <property type="entry name" value="Ig-like_fold"/>
</dbReference>
<evidence type="ECO:0000313" key="6">
    <source>
        <dbReference type="Proteomes" id="UP000177528"/>
    </source>
</evidence>
<name>A0A1G1X4Q8_9BACT</name>